<dbReference type="EMBL" id="CAJGYM010000160">
    <property type="protein sequence ID" value="CAD6199204.1"/>
    <property type="molecule type" value="Genomic_DNA"/>
</dbReference>
<feature type="signal peptide" evidence="1">
    <location>
        <begin position="1"/>
        <end position="19"/>
    </location>
</feature>
<organism evidence="2 3">
    <name type="scientific">Caenorhabditis auriculariae</name>
    <dbReference type="NCBI Taxonomy" id="2777116"/>
    <lineage>
        <taxon>Eukaryota</taxon>
        <taxon>Metazoa</taxon>
        <taxon>Ecdysozoa</taxon>
        <taxon>Nematoda</taxon>
        <taxon>Chromadorea</taxon>
        <taxon>Rhabditida</taxon>
        <taxon>Rhabditina</taxon>
        <taxon>Rhabditomorpha</taxon>
        <taxon>Rhabditoidea</taxon>
        <taxon>Rhabditidae</taxon>
        <taxon>Peloderinae</taxon>
        <taxon>Caenorhabditis</taxon>
    </lineage>
</organism>
<keyword evidence="1" id="KW-0732">Signal</keyword>
<reference evidence="2" key="1">
    <citation type="submission" date="2020-10" db="EMBL/GenBank/DDBJ databases">
        <authorList>
            <person name="Kikuchi T."/>
        </authorList>
    </citation>
    <scope>NUCLEOTIDE SEQUENCE</scope>
    <source>
        <strain evidence="2">NKZ352</strain>
    </source>
</reference>
<evidence type="ECO:0008006" key="4">
    <source>
        <dbReference type="Google" id="ProtNLM"/>
    </source>
</evidence>
<gene>
    <name evidence="2" type="ORF">CAUJ_LOCUS15108</name>
</gene>
<keyword evidence="3" id="KW-1185">Reference proteome</keyword>
<evidence type="ECO:0000256" key="1">
    <source>
        <dbReference type="SAM" id="SignalP"/>
    </source>
</evidence>
<evidence type="ECO:0000313" key="3">
    <source>
        <dbReference type="Proteomes" id="UP000835052"/>
    </source>
</evidence>
<evidence type="ECO:0000313" key="2">
    <source>
        <dbReference type="EMBL" id="CAD6199204.1"/>
    </source>
</evidence>
<proteinExistence type="predicted"/>
<sequence length="121" mass="13827">MFWLRESLFLLTSSVAVFSISLGRQSTAAPFNTVCNRVVNGTSNSFPTSPFVYFDYAVLNQVKITCIGLCSKMVPKVATWLHRQRHHLLFYCTDPHWSSYNADYSSSSIYSNIWSKKTKLN</sequence>
<name>A0A8S1HTQ3_9PELO</name>
<comment type="caution">
    <text evidence="2">The sequence shown here is derived from an EMBL/GenBank/DDBJ whole genome shotgun (WGS) entry which is preliminary data.</text>
</comment>
<accession>A0A8S1HTQ3</accession>
<feature type="chain" id="PRO_5035744933" description="Secreted protein" evidence="1">
    <location>
        <begin position="20"/>
        <end position="121"/>
    </location>
</feature>
<protein>
    <recommendedName>
        <fullName evidence="4">Secreted protein</fullName>
    </recommendedName>
</protein>
<dbReference type="AlphaFoldDB" id="A0A8S1HTQ3"/>
<dbReference type="Proteomes" id="UP000835052">
    <property type="component" value="Unassembled WGS sequence"/>
</dbReference>